<dbReference type="OrthoDB" id="9796019at2"/>
<comment type="caution">
    <text evidence="6">The sequence shown here is derived from an EMBL/GenBank/DDBJ whole genome shotgun (WGS) entry which is preliminary data.</text>
</comment>
<dbReference type="Pfam" id="PF00440">
    <property type="entry name" value="TetR_N"/>
    <property type="match status" value="1"/>
</dbReference>
<dbReference type="SUPFAM" id="SSF48498">
    <property type="entry name" value="Tetracyclin repressor-like, C-terminal domain"/>
    <property type="match status" value="1"/>
</dbReference>
<evidence type="ECO:0000256" key="3">
    <source>
        <dbReference type="ARBA" id="ARBA00023163"/>
    </source>
</evidence>
<keyword evidence="2 4" id="KW-0238">DNA-binding</keyword>
<dbReference type="PANTHER" id="PTHR30055:SF148">
    <property type="entry name" value="TETR-FAMILY TRANSCRIPTIONAL REGULATOR"/>
    <property type="match status" value="1"/>
</dbReference>
<dbReference type="Pfam" id="PF16859">
    <property type="entry name" value="TetR_C_11"/>
    <property type="match status" value="1"/>
</dbReference>
<protein>
    <recommendedName>
        <fullName evidence="5">HTH tetR-type domain-containing protein</fullName>
    </recommendedName>
</protein>
<dbReference type="Gene3D" id="1.10.357.10">
    <property type="entry name" value="Tetracycline Repressor, domain 2"/>
    <property type="match status" value="1"/>
</dbReference>
<gene>
    <name evidence="6" type="ORF">CJD38_00050</name>
</gene>
<reference evidence="6 7" key="1">
    <citation type="submission" date="2018-04" db="EMBL/GenBank/DDBJ databases">
        <title>Novel species isolated from glacier.</title>
        <authorList>
            <person name="Liu Q."/>
            <person name="Xin Y.-H."/>
        </authorList>
    </citation>
    <scope>NUCLEOTIDE SEQUENCE [LARGE SCALE GENOMIC DNA]</scope>
    <source>
        <strain evidence="6 7">GT1R17</strain>
    </source>
</reference>
<organism evidence="6 7">
    <name type="scientific">Stenotrophobium rhamnosiphilum</name>
    <dbReference type="NCBI Taxonomy" id="2029166"/>
    <lineage>
        <taxon>Bacteria</taxon>
        <taxon>Pseudomonadati</taxon>
        <taxon>Pseudomonadota</taxon>
        <taxon>Gammaproteobacteria</taxon>
        <taxon>Nevskiales</taxon>
        <taxon>Nevskiaceae</taxon>
        <taxon>Stenotrophobium</taxon>
    </lineage>
</organism>
<name>A0A2T5MJ11_9GAMM</name>
<accession>A0A2T5MJ11</accession>
<evidence type="ECO:0000313" key="6">
    <source>
        <dbReference type="EMBL" id="PTU32560.1"/>
    </source>
</evidence>
<dbReference type="PROSITE" id="PS50977">
    <property type="entry name" value="HTH_TETR_2"/>
    <property type="match status" value="1"/>
</dbReference>
<dbReference type="GO" id="GO:0003700">
    <property type="term" value="F:DNA-binding transcription factor activity"/>
    <property type="evidence" value="ECO:0007669"/>
    <property type="project" value="TreeGrafter"/>
</dbReference>
<dbReference type="AlphaFoldDB" id="A0A2T5MJ11"/>
<dbReference type="InterPro" id="IPR001647">
    <property type="entry name" value="HTH_TetR"/>
</dbReference>
<feature type="domain" description="HTH tetR-type" evidence="5">
    <location>
        <begin position="14"/>
        <end position="74"/>
    </location>
</feature>
<dbReference type="InterPro" id="IPR050109">
    <property type="entry name" value="HTH-type_TetR-like_transc_reg"/>
</dbReference>
<dbReference type="InterPro" id="IPR011075">
    <property type="entry name" value="TetR_C"/>
</dbReference>
<dbReference type="PANTHER" id="PTHR30055">
    <property type="entry name" value="HTH-TYPE TRANSCRIPTIONAL REGULATOR RUTR"/>
    <property type="match status" value="1"/>
</dbReference>
<dbReference type="SUPFAM" id="SSF46689">
    <property type="entry name" value="Homeodomain-like"/>
    <property type="match status" value="1"/>
</dbReference>
<dbReference type="Proteomes" id="UP000244248">
    <property type="component" value="Unassembled WGS sequence"/>
</dbReference>
<sequence>MASSSAVIQRPRSLASEKAILKATLKILSESGYAGVTIDRVAAVAKASKSTIYRRWKTKEQLILAVISQLPIAEPPERSSLEAELLEQFAQVSRAMQNSPLKGVIPMLAAECASNPTLASALMVLNDRRRAPLRLILQRAIKRGEIDQAADIELTLDVIQGAVVTRMYFLLEPLTKVWIRKLVRLVTTGVGSKKGL</sequence>
<keyword evidence="3" id="KW-0804">Transcription</keyword>
<dbReference type="InterPro" id="IPR009057">
    <property type="entry name" value="Homeodomain-like_sf"/>
</dbReference>
<dbReference type="InterPro" id="IPR036271">
    <property type="entry name" value="Tet_transcr_reg_TetR-rel_C_sf"/>
</dbReference>
<dbReference type="PRINTS" id="PR00455">
    <property type="entry name" value="HTHTETR"/>
</dbReference>
<evidence type="ECO:0000256" key="2">
    <source>
        <dbReference type="ARBA" id="ARBA00023125"/>
    </source>
</evidence>
<dbReference type="GO" id="GO:0000976">
    <property type="term" value="F:transcription cis-regulatory region binding"/>
    <property type="evidence" value="ECO:0007669"/>
    <property type="project" value="TreeGrafter"/>
</dbReference>
<proteinExistence type="predicted"/>
<dbReference type="Gene3D" id="1.10.10.60">
    <property type="entry name" value="Homeodomain-like"/>
    <property type="match status" value="1"/>
</dbReference>
<evidence type="ECO:0000259" key="5">
    <source>
        <dbReference type="PROSITE" id="PS50977"/>
    </source>
</evidence>
<evidence type="ECO:0000256" key="4">
    <source>
        <dbReference type="PROSITE-ProRule" id="PRU00335"/>
    </source>
</evidence>
<dbReference type="EMBL" id="QANS01000001">
    <property type="protein sequence ID" value="PTU32560.1"/>
    <property type="molecule type" value="Genomic_DNA"/>
</dbReference>
<keyword evidence="7" id="KW-1185">Reference proteome</keyword>
<feature type="DNA-binding region" description="H-T-H motif" evidence="4">
    <location>
        <begin position="37"/>
        <end position="56"/>
    </location>
</feature>
<dbReference type="RefSeq" id="WP_107938269.1">
    <property type="nucleotide sequence ID" value="NZ_QANS01000001.1"/>
</dbReference>
<evidence type="ECO:0000256" key="1">
    <source>
        <dbReference type="ARBA" id="ARBA00023015"/>
    </source>
</evidence>
<evidence type="ECO:0000313" key="7">
    <source>
        <dbReference type="Proteomes" id="UP000244248"/>
    </source>
</evidence>
<keyword evidence="1" id="KW-0805">Transcription regulation</keyword>